<evidence type="ECO:0000256" key="13">
    <source>
        <dbReference type="HAMAP-Rule" id="MF_00047"/>
    </source>
</evidence>
<dbReference type="Gene3D" id="3.30.1490.20">
    <property type="entry name" value="ATP-grasp fold, A domain"/>
    <property type="match status" value="1"/>
</dbReference>
<evidence type="ECO:0000256" key="9">
    <source>
        <dbReference type="ARBA" id="ARBA00022960"/>
    </source>
</evidence>
<dbReference type="InterPro" id="IPR005905">
    <property type="entry name" value="D_ala_D_ala"/>
</dbReference>
<evidence type="ECO:0000256" key="2">
    <source>
        <dbReference type="ARBA" id="ARBA00001946"/>
    </source>
</evidence>
<protein>
    <recommendedName>
        <fullName evidence="13">D-alanine--D-alanine ligase</fullName>
        <ecNumber evidence="13">6.3.2.4</ecNumber>
    </recommendedName>
    <alternativeName>
        <fullName evidence="13">D-Ala-D-Ala ligase</fullName>
    </alternativeName>
    <alternativeName>
        <fullName evidence="13">D-alanylalanine synthetase</fullName>
    </alternativeName>
</protein>
<dbReference type="InterPro" id="IPR011095">
    <property type="entry name" value="Dala_Dala_lig_C"/>
</dbReference>
<accession>A0ABW0YNC9</accession>
<dbReference type="GO" id="GO:0016874">
    <property type="term" value="F:ligase activity"/>
    <property type="evidence" value="ECO:0007669"/>
    <property type="project" value="UniProtKB-KW"/>
</dbReference>
<keyword evidence="13" id="KW-0963">Cytoplasm</keyword>
<gene>
    <name evidence="13" type="primary">ddl</name>
    <name evidence="16" type="ORF">ACFPU1_14515</name>
</gene>
<dbReference type="InterPro" id="IPR013815">
    <property type="entry name" value="ATP_grasp_subdomain_1"/>
</dbReference>
<dbReference type="EC" id="6.3.2.4" evidence="13"/>
<comment type="pathway">
    <text evidence="13">Cell wall biogenesis; peptidoglycan biosynthesis.</text>
</comment>
<evidence type="ECO:0000256" key="10">
    <source>
        <dbReference type="ARBA" id="ARBA00022984"/>
    </source>
</evidence>
<keyword evidence="9 13" id="KW-0133">Cell shape</keyword>
<dbReference type="InterPro" id="IPR016185">
    <property type="entry name" value="PreATP-grasp_dom_sf"/>
</dbReference>
<dbReference type="SUPFAM" id="SSF52440">
    <property type="entry name" value="PreATP-grasp domain"/>
    <property type="match status" value="1"/>
</dbReference>
<dbReference type="HAMAP" id="MF_00047">
    <property type="entry name" value="Dala_Dala_lig"/>
    <property type="match status" value="1"/>
</dbReference>
<proteinExistence type="inferred from homology"/>
<keyword evidence="10 13" id="KW-0573">Peptidoglycan synthesis</keyword>
<evidence type="ECO:0000313" key="16">
    <source>
        <dbReference type="EMBL" id="MFC5713980.1"/>
    </source>
</evidence>
<evidence type="ECO:0000256" key="11">
    <source>
        <dbReference type="ARBA" id="ARBA00023211"/>
    </source>
</evidence>
<keyword evidence="17" id="KW-1185">Reference proteome</keyword>
<dbReference type="PANTHER" id="PTHR23132">
    <property type="entry name" value="D-ALANINE--D-ALANINE LIGASE"/>
    <property type="match status" value="1"/>
</dbReference>
<sequence>MKTRVGVFFGGVSVEHEVSVISALQAINEMDSSQYEVIPVYISKDRNWYTGEQLLDIDNYKDIKKLLSEAQKVIVTKNEAGGVALQKDPAPKFGKKIMAEIDVAFPIIHGTFGEDGVLQGLFELFDLPYVGCDVPSSAVGMDKILMKQVLRDSGLPILDYVWFYNSQWNADSEDFIEEIEERLQYPVIVKPANLGSSVGISKAGNREELETAVEEAMEFAAKIVVERMVTDMKEVNCSVLGDYEDAEASVIEEVLKTEEILSYQDKYQGGGKGGGGASKGMESTDRIIPADIPGNLEEEVKDLAIDTFQLLGCSGVSRIDFLIDNSEQRVYINEINTIPGSLSFYLWDPAGKDFKQLTHQMIQFALKRKREREKLTFSIDSNLFSLHSAQGAKGGSKGGSKSSNR</sequence>
<evidence type="ECO:0000256" key="7">
    <source>
        <dbReference type="ARBA" id="ARBA00022840"/>
    </source>
</evidence>
<evidence type="ECO:0000256" key="14">
    <source>
        <dbReference type="PROSITE-ProRule" id="PRU00409"/>
    </source>
</evidence>
<evidence type="ECO:0000256" key="6">
    <source>
        <dbReference type="ARBA" id="ARBA00022741"/>
    </source>
</evidence>
<evidence type="ECO:0000256" key="1">
    <source>
        <dbReference type="ARBA" id="ARBA00001936"/>
    </source>
</evidence>
<dbReference type="PROSITE" id="PS50975">
    <property type="entry name" value="ATP_GRASP"/>
    <property type="match status" value="1"/>
</dbReference>
<comment type="cofactor">
    <cofactor evidence="1">
        <name>Mn(2+)</name>
        <dbReference type="ChEBI" id="CHEBI:29035"/>
    </cofactor>
</comment>
<dbReference type="SUPFAM" id="SSF56059">
    <property type="entry name" value="Glutathione synthetase ATP-binding domain-like"/>
    <property type="match status" value="1"/>
</dbReference>
<evidence type="ECO:0000313" key="17">
    <source>
        <dbReference type="Proteomes" id="UP001596142"/>
    </source>
</evidence>
<keyword evidence="8" id="KW-0460">Magnesium</keyword>
<evidence type="ECO:0000256" key="3">
    <source>
        <dbReference type="ARBA" id="ARBA00010871"/>
    </source>
</evidence>
<dbReference type="PROSITE" id="PS00844">
    <property type="entry name" value="DALA_DALA_LIGASE_2"/>
    <property type="match status" value="1"/>
</dbReference>
<comment type="catalytic activity">
    <reaction evidence="13">
        <text>2 D-alanine + ATP = D-alanyl-D-alanine + ADP + phosphate + H(+)</text>
        <dbReference type="Rhea" id="RHEA:11224"/>
        <dbReference type="ChEBI" id="CHEBI:15378"/>
        <dbReference type="ChEBI" id="CHEBI:30616"/>
        <dbReference type="ChEBI" id="CHEBI:43474"/>
        <dbReference type="ChEBI" id="CHEBI:57416"/>
        <dbReference type="ChEBI" id="CHEBI:57822"/>
        <dbReference type="ChEBI" id="CHEBI:456216"/>
        <dbReference type="EC" id="6.3.2.4"/>
    </reaction>
</comment>
<evidence type="ECO:0000259" key="15">
    <source>
        <dbReference type="PROSITE" id="PS50975"/>
    </source>
</evidence>
<keyword evidence="6 14" id="KW-0547">Nucleotide-binding</keyword>
<keyword evidence="4 13" id="KW-0436">Ligase</keyword>
<dbReference type="NCBIfam" id="TIGR01205">
    <property type="entry name" value="D_ala_D_alaTIGR"/>
    <property type="match status" value="1"/>
</dbReference>
<dbReference type="PIRSF" id="PIRSF039102">
    <property type="entry name" value="Ddl/VanB"/>
    <property type="match status" value="1"/>
</dbReference>
<comment type="cofactor">
    <cofactor evidence="2">
        <name>Mg(2+)</name>
        <dbReference type="ChEBI" id="CHEBI:18420"/>
    </cofactor>
</comment>
<dbReference type="RefSeq" id="WP_385942464.1">
    <property type="nucleotide sequence ID" value="NZ_JBHSOZ010000009.1"/>
</dbReference>
<dbReference type="Proteomes" id="UP001596142">
    <property type="component" value="Unassembled WGS sequence"/>
</dbReference>
<comment type="subcellular location">
    <subcellularLocation>
        <location evidence="13">Cytoplasm</location>
    </subcellularLocation>
</comment>
<dbReference type="PANTHER" id="PTHR23132:SF25">
    <property type="entry name" value="D-ALANINE--D-ALANINE LIGASE A"/>
    <property type="match status" value="1"/>
</dbReference>
<comment type="function">
    <text evidence="13">Cell wall formation.</text>
</comment>
<comment type="caution">
    <text evidence="16">The sequence shown here is derived from an EMBL/GenBank/DDBJ whole genome shotgun (WGS) entry which is preliminary data.</text>
</comment>
<evidence type="ECO:0000256" key="4">
    <source>
        <dbReference type="ARBA" id="ARBA00022598"/>
    </source>
</evidence>
<keyword evidence="12 13" id="KW-0961">Cell wall biogenesis/degradation</keyword>
<dbReference type="InterPro" id="IPR011761">
    <property type="entry name" value="ATP-grasp"/>
</dbReference>
<evidence type="ECO:0000256" key="5">
    <source>
        <dbReference type="ARBA" id="ARBA00022723"/>
    </source>
</evidence>
<organism evidence="16 17">
    <name type="scientific">Thalassorhabdus alkalitolerans</name>
    <dbReference type="NCBI Taxonomy" id="2282697"/>
    <lineage>
        <taxon>Bacteria</taxon>
        <taxon>Bacillati</taxon>
        <taxon>Bacillota</taxon>
        <taxon>Bacilli</taxon>
        <taxon>Bacillales</taxon>
        <taxon>Bacillaceae</taxon>
        <taxon>Thalassorhabdus</taxon>
    </lineage>
</organism>
<evidence type="ECO:0000256" key="8">
    <source>
        <dbReference type="ARBA" id="ARBA00022842"/>
    </source>
</evidence>
<keyword evidence="7 14" id="KW-0067">ATP-binding</keyword>
<dbReference type="Pfam" id="PF07478">
    <property type="entry name" value="Dala_Dala_lig_C"/>
    <property type="match status" value="1"/>
</dbReference>
<dbReference type="PROSITE" id="PS00843">
    <property type="entry name" value="DALA_DALA_LIGASE_1"/>
    <property type="match status" value="1"/>
</dbReference>
<dbReference type="Pfam" id="PF01820">
    <property type="entry name" value="Dala_Dala_lig_N"/>
    <property type="match status" value="1"/>
</dbReference>
<comment type="similarity">
    <text evidence="3 13">Belongs to the D-alanine--D-alanine ligase family.</text>
</comment>
<feature type="domain" description="ATP-grasp" evidence="15">
    <location>
        <begin position="147"/>
        <end position="363"/>
    </location>
</feature>
<reference evidence="17" key="1">
    <citation type="journal article" date="2019" name="Int. J. Syst. Evol. Microbiol.">
        <title>The Global Catalogue of Microorganisms (GCM) 10K type strain sequencing project: providing services to taxonomists for standard genome sequencing and annotation.</title>
        <authorList>
            <consortium name="The Broad Institute Genomics Platform"/>
            <consortium name="The Broad Institute Genome Sequencing Center for Infectious Disease"/>
            <person name="Wu L."/>
            <person name="Ma J."/>
        </authorList>
    </citation>
    <scope>NUCLEOTIDE SEQUENCE [LARGE SCALE GENOMIC DNA]</scope>
    <source>
        <strain evidence="17">CECT 7184</strain>
    </source>
</reference>
<keyword evidence="5" id="KW-0479">Metal-binding</keyword>
<dbReference type="Gene3D" id="3.30.470.20">
    <property type="entry name" value="ATP-grasp fold, B domain"/>
    <property type="match status" value="1"/>
</dbReference>
<dbReference type="InterPro" id="IPR011127">
    <property type="entry name" value="Dala_Dala_lig_N"/>
</dbReference>
<dbReference type="InterPro" id="IPR000291">
    <property type="entry name" value="D-Ala_lig_Van_CS"/>
</dbReference>
<name>A0ABW0YNC9_9BACI</name>
<evidence type="ECO:0000256" key="12">
    <source>
        <dbReference type="ARBA" id="ARBA00023316"/>
    </source>
</evidence>
<dbReference type="Gene3D" id="3.40.50.20">
    <property type="match status" value="1"/>
</dbReference>
<dbReference type="NCBIfam" id="NF002528">
    <property type="entry name" value="PRK01966.1-4"/>
    <property type="match status" value="1"/>
</dbReference>
<keyword evidence="11" id="KW-0464">Manganese</keyword>
<dbReference type="EMBL" id="JBHSOZ010000009">
    <property type="protein sequence ID" value="MFC5713980.1"/>
    <property type="molecule type" value="Genomic_DNA"/>
</dbReference>